<dbReference type="AlphaFoldDB" id="A0A6M3K3R9"/>
<dbReference type="EMBL" id="MT142168">
    <property type="protein sequence ID" value="QJA75517.1"/>
    <property type="molecule type" value="Genomic_DNA"/>
</dbReference>
<name>A0A6M3K3R9_9ZZZZ</name>
<reference evidence="1" key="1">
    <citation type="submission" date="2020-03" db="EMBL/GenBank/DDBJ databases">
        <title>The deep terrestrial virosphere.</title>
        <authorList>
            <person name="Holmfeldt K."/>
            <person name="Nilsson E."/>
            <person name="Simone D."/>
            <person name="Lopez-Fernandez M."/>
            <person name="Wu X."/>
            <person name="de Brujin I."/>
            <person name="Lundin D."/>
            <person name="Andersson A."/>
            <person name="Bertilsson S."/>
            <person name="Dopson M."/>
        </authorList>
    </citation>
    <scope>NUCLEOTIDE SEQUENCE</scope>
    <source>
        <strain evidence="1">MM415A01765</strain>
        <strain evidence="2">MM415B09447</strain>
    </source>
</reference>
<protein>
    <submittedName>
        <fullName evidence="1">Uncharacterized protein</fullName>
    </submittedName>
</protein>
<dbReference type="EMBL" id="MT143390">
    <property type="protein sequence ID" value="QJA96333.1"/>
    <property type="molecule type" value="Genomic_DNA"/>
</dbReference>
<gene>
    <name evidence="1" type="ORF">MM415A01765_0014</name>
    <name evidence="2" type="ORF">MM415B09447_0005</name>
</gene>
<accession>A0A6M3K3R9</accession>
<evidence type="ECO:0000313" key="2">
    <source>
        <dbReference type="EMBL" id="QJA96333.1"/>
    </source>
</evidence>
<evidence type="ECO:0000313" key="1">
    <source>
        <dbReference type="EMBL" id="QJA75517.1"/>
    </source>
</evidence>
<organism evidence="1">
    <name type="scientific">viral metagenome</name>
    <dbReference type="NCBI Taxonomy" id="1070528"/>
    <lineage>
        <taxon>unclassified sequences</taxon>
        <taxon>metagenomes</taxon>
        <taxon>organismal metagenomes</taxon>
    </lineage>
</organism>
<proteinExistence type="predicted"/>
<sequence>MNKLERINEITKVEFPKEILLYENAGLLKKANSLKTVYVKNLLEKHGFTITSFSHWRYGVKEDIVYRIHAGPYKNWEMIHAKDYMFNVPESILREMAVISHPQNLFILRPGRGTDPVLVYEIPFLKSETEKVCVILAEWE</sequence>